<dbReference type="Gene3D" id="3.40.50.300">
    <property type="entry name" value="P-loop containing nucleotide triphosphate hydrolases"/>
    <property type="match status" value="1"/>
</dbReference>
<dbReference type="InterPro" id="IPR046834">
    <property type="entry name" value="ABC_ATPase_C"/>
</dbReference>
<dbReference type="SUPFAM" id="SSF52540">
    <property type="entry name" value="P-loop containing nucleoside triphosphate hydrolases"/>
    <property type="match status" value="1"/>
</dbReference>
<name>A0A382F5S9_9ZZZZ</name>
<evidence type="ECO:0000259" key="2">
    <source>
        <dbReference type="Pfam" id="PF09818"/>
    </source>
</evidence>
<evidence type="ECO:0000259" key="3">
    <source>
        <dbReference type="Pfam" id="PF20446"/>
    </source>
</evidence>
<proteinExistence type="predicted"/>
<dbReference type="Pfam" id="PF20446">
    <property type="entry name" value="ABC_N"/>
    <property type="match status" value="1"/>
</dbReference>
<dbReference type="PANTHER" id="PTHR38149">
    <property type="entry name" value="ATPASE"/>
    <property type="match status" value="1"/>
</dbReference>
<dbReference type="EMBL" id="UINC01048003">
    <property type="protein sequence ID" value="SVB57992.1"/>
    <property type="molecule type" value="Genomic_DNA"/>
</dbReference>
<feature type="non-terminal residue" evidence="4">
    <location>
        <position position="479"/>
    </location>
</feature>
<dbReference type="CDD" id="cd00267">
    <property type="entry name" value="ABC_ATPase"/>
    <property type="match status" value="1"/>
</dbReference>
<dbReference type="AlphaFoldDB" id="A0A382F5S9"/>
<gene>
    <name evidence="4" type="ORF">METZ01_LOCUS210846</name>
</gene>
<protein>
    <recommendedName>
        <fullName evidence="5">ATPase of the ABC class</fullName>
    </recommendedName>
</protein>
<feature type="domain" description="ATPase of the ABC class C-terminal" evidence="2">
    <location>
        <begin position="176"/>
        <end position="436"/>
    </location>
</feature>
<dbReference type="InterPro" id="IPR027417">
    <property type="entry name" value="P-loop_NTPase"/>
</dbReference>
<evidence type="ECO:0000256" key="1">
    <source>
        <dbReference type="SAM" id="MobiDB-lite"/>
    </source>
</evidence>
<sequence>MTNLHPTVASCEDLAVALRQLDGRGFKAYRDLELTEGFGFAGSVPFHLSIDYVQADPFAPPSRLTLSIPRTATGVPDHLLQDTHRRRGLCHGLALAIAHATGQITQDRSDLQIDRPRQQILDRSCVQWVGDELIIRLSARLPAAGRRIQGHQAAHLLCERLPAVLQAGVIYEHLDAQHLQQLAPCAADGDALRGQLADHDLVAFVADGSRLPRHSGIDDRPLQSHAISWQSPPSLRVELEQADGTRITGTGIRRGVTAIVGGGFHGKSTLLDALRMGVYEHVPGDGREGVVCDETAVSIRAEDGRRISGVDLSPFIGPLPQGRRTDHFTSDDASGSTSQAAAIVEALEIGSRLLLIDEDTAATNFMIRDQRMRQLIGDQQEPITPFIDRVGQLAATGTSTIVVTGGSSDYLSVADTVIAMEEYRPVDVTERAHELVPLTGNTVGAWPATRGRIPLPQSLNPRRGRRERSVRARTRHELE</sequence>
<feature type="compositionally biased region" description="Basic and acidic residues" evidence="1">
    <location>
        <begin position="467"/>
        <end position="479"/>
    </location>
</feature>
<evidence type="ECO:0000313" key="4">
    <source>
        <dbReference type="EMBL" id="SVB57992.1"/>
    </source>
</evidence>
<accession>A0A382F5S9</accession>
<dbReference type="InterPro" id="IPR046833">
    <property type="entry name" value="ABC_N"/>
</dbReference>
<dbReference type="PANTHER" id="PTHR38149:SF1">
    <property type="entry name" value="ATPASE"/>
    <property type="match status" value="1"/>
</dbReference>
<reference evidence="4" key="1">
    <citation type="submission" date="2018-05" db="EMBL/GenBank/DDBJ databases">
        <authorList>
            <person name="Lanie J.A."/>
            <person name="Ng W.-L."/>
            <person name="Kazmierczak K.M."/>
            <person name="Andrzejewski T.M."/>
            <person name="Davidsen T.M."/>
            <person name="Wayne K.J."/>
            <person name="Tettelin H."/>
            <person name="Glass J.I."/>
            <person name="Rusch D."/>
            <person name="Podicherti R."/>
            <person name="Tsui H.-C.T."/>
            <person name="Winkler M.E."/>
        </authorList>
    </citation>
    <scope>NUCLEOTIDE SEQUENCE</scope>
</reference>
<evidence type="ECO:0008006" key="5">
    <source>
        <dbReference type="Google" id="ProtNLM"/>
    </source>
</evidence>
<dbReference type="InterPro" id="IPR019195">
    <property type="entry name" value="ABC_ATPase_put"/>
</dbReference>
<feature type="domain" description="ATPase of the ABC class N-terminal" evidence="3">
    <location>
        <begin position="12"/>
        <end position="170"/>
    </location>
</feature>
<dbReference type="Pfam" id="PF09818">
    <property type="entry name" value="ABC_ATPase"/>
    <property type="match status" value="1"/>
</dbReference>
<feature type="region of interest" description="Disordered" evidence="1">
    <location>
        <begin position="447"/>
        <end position="479"/>
    </location>
</feature>
<organism evidence="4">
    <name type="scientific">marine metagenome</name>
    <dbReference type="NCBI Taxonomy" id="408172"/>
    <lineage>
        <taxon>unclassified sequences</taxon>
        <taxon>metagenomes</taxon>
        <taxon>ecological metagenomes</taxon>
    </lineage>
</organism>